<gene>
    <name evidence="3" type="ORF">GCM10023315_26620</name>
</gene>
<evidence type="ECO:0000256" key="2">
    <source>
        <dbReference type="SAM" id="SignalP"/>
    </source>
</evidence>
<keyword evidence="2" id="KW-0732">Signal</keyword>
<evidence type="ECO:0000313" key="3">
    <source>
        <dbReference type="EMBL" id="GAA4974712.1"/>
    </source>
</evidence>
<reference evidence="4" key="1">
    <citation type="journal article" date="2019" name="Int. J. Syst. Evol. Microbiol.">
        <title>The Global Catalogue of Microorganisms (GCM) 10K type strain sequencing project: providing services to taxonomists for standard genome sequencing and annotation.</title>
        <authorList>
            <consortium name="The Broad Institute Genomics Platform"/>
            <consortium name="The Broad Institute Genome Sequencing Center for Infectious Disease"/>
            <person name="Wu L."/>
            <person name="Ma J."/>
        </authorList>
    </citation>
    <scope>NUCLEOTIDE SEQUENCE [LARGE SCALE GENOMIC DNA]</scope>
    <source>
        <strain evidence="4">JCM 18287</strain>
    </source>
</reference>
<evidence type="ECO:0000256" key="1">
    <source>
        <dbReference type="SAM" id="Coils"/>
    </source>
</evidence>
<protein>
    <recommendedName>
        <fullName evidence="5">Adhesin domain-containing protein</fullName>
    </recommendedName>
</protein>
<dbReference type="Proteomes" id="UP001501692">
    <property type="component" value="Unassembled WGS sequence"/>
</dbReference>
<evidence type="ECO:0000313" key="4">
    <source>
        <dbReference type="Proteomes" id="UP001501692"/>
    </source>
</evidence>
<comment type="caution">
    <text evidence="3">The sequence shown here is derived from an EMBL/GenBank/DDBJ whole genome shotgun (WGS) entry which is preliminary data.</text>
</comment>
<keyword evidence="4" id="KW-1185">Reference proteome</keyword>
<sequence length="519" mass="59622">MNNTIIKIKLFVLSFLITGSLLAQNKLTKLSQSIKVDKDVTIDLNTSYTNIIFDTWNKGNVEIEAYIEGEELSKEELEDALKSWDIDVDASTNKVSISTKGSRTHTWVSGHNQGDTDVVKAVLEELKFELADLSEMNFDFHFEMPELQEFPEMPELPELPEMPELPELPEGVNKIIFDYSAYKKDGDKYLEEYSKQFESTFGKEYAEKMEAWGEKFGEEWGEKYGKQMQEWAKRFEGQFDNEEFAKKMELWGERYAKQIEQKAKLMEKQVERKKMQKELLAKRNEERAKMRKELAEKREKHMHEREKLTRERKVLIEKLMHNKTHSKVKKTIKIKMPKGAKLKVNVRHGELEFASNVDNLRADLSHSKFTAYSINGSSTSINASYTPIYVTNWNLGELNLKYVKKANLSQVKSLVLTSNSSDVTIDNLNGNALIDASIGDLKILEIDDAFTNLNVVLQNCDAVIMLPKVDTNFQYKGLRSRLSHPKKTSKENVSSFTLNDSSAGKTIAINAKYSNVITK</sequence>
<dbReference type="RefSeq" id="WP_345169721.1">
    <property type="nucleotide sequence ID" value="NZ_BAABJK010000009.1"/>
</dbReference>
<evidence type="ECO:0008006" key="5">
    <source>
        <dbReference type="Google" id="ProtNLM"/>
    </source>
</evidence>
<feature type="signal peptide" evidence="2">
    <location>
        <begin position="1"/>
        <end position="23"/>
    </location>
</feature>
<feature type="coiled-coil region" evidence="1">
    <location>
        <begin position="256"/>
        <end position="318"/>
    </location>
</feature>
<proteinExistence type="predicted"/>
<keyword evidence="1" id="KW-0175">Coiled coil</keyword>
<feature type="chain" id="PRO_5046493445" description="Adhesin domain-containing protein" evidence="2">
    <location>
        <begin position="24"/>
        <end position="519"/>
    </location>
</feature>
<dbReference type="EMBL" id="BAABJK010000009">
    <property type="protein sequence ID" value="GAA4974712.1"/>
    <property type="molecule type" value="Genomic_DNA"/>
</dbReference>
<name>A0ABP9HNZ4_9FLAO</name>
<organism evidence="3 4">
    <name type="scientific">Algibacter aquimarinus</name>
    <dbReference type="NCBI Taxonomy" id="1136748"/>
    <lineage>
        <taxon>Bacteria</taxon>
        <taxon>Pseudomonadati</taxon>
        <taxon>Bacteroidota</taxon>
        <taxon>Flavobacteriia</taxon>
        <taxon>Flavobacteriales</taxon>
        <taxon>Flavobacteriaceae</taxon>
        <taxon>Algibacter</taxon>
    </lineage>
</organism>
<accession>A0ABP9HNZ4</accession>